<dbReference type="InterPro" id="IPR036661">
    <property type="entry name" value="Luciferase-like_sf"/>
</dbReference>
<dbReference type="CDD" id="cd00347">
    <property type="entry name" value="Flavin_utilizing_monoxygenases"/>
    <property type="match status" value="1"/>
</dbReference>
<dbReference type="GO" id="GO:0016705">
    <property type="term" value="F:oxidoreductase activity, acting on paired donors, with incorporation or reduction of molecular oxygen"/>
    <property type="evidence" value="ECO:0007669"/>
    <property type="project" value="InterPro"/>
</dbReference>
<sequence length="369" mass="37977">MREQDPHCHGGPVLTTVAPGLPVSAHSVLDVVPQLPGQSAAAALRETAEVALAADDLGYRRFWLGEQHGVRGVGGAAPAVLAAVLAARTDRIRLGAGGVLLTNHQPLVVAEQFAALAAAYPSRIDLGVGEQRGVAPSTAAALAGGARDSFPQRLDELCGFLRDGTPGRVPVGDVRLSLAGLPPPVFVLADHAGTAVTAAVRGLPLFLAHHCAAGVTPAAVAAYREHFEPTGPKVRPYLAVTVGVVAADSEEEAFARFAEYIRVKTRLAAAGPRATSGELMALLEAPLTGRERGRAERLLDDPGHIVGSRATVAAGLGALVASTTADEVMLVPLAFDGLIRSAILRTVAAGLTRIVRTVPRHSPPLIATA</sequence>
<dbReference type="OrthoDB" id="9780518at2"/>
<protein>
    <submittedName>
        <fullName evidence="3">Luciferase family oxidoreductase group 1</fullName>
    </submittedName>
</protein>
<evidence type="ECO:0000313" key="4">
    <source>
        <dbReference type="Proteomes" id="UP000292027"/>
    </source>
</evidence>
<dbReference type="SUPFAM" id="SSF51679">
    <property type="entry name" value="Bacterial luciferase-like"/>
    <property type="match status" value="1"/>
</dbReference>
<proteinExistence type="predicted"/>
<dbReference type="GO" id="GO:0005829">
    <property type="term" value="C:cytosol"/>
    <property type="evidence" value="ECO:0007669"/>
    <property type="project" value="TreeGrafter"/>
</dbReference>
<evidence type="ECO:0000313" key="3">
    <source>
        <dbReference type="EMBL" id="RZU19978.1"/>
    </source>
</evidence>
<reference evidence="3 4" key="1">
    <citation type="journal article" date="2015" name="Stand. Genomic Sci.">
        <title>Genomic Encyclopedia of Bacterial and Archaeal Type Strains, Phase III: the genomes of soil and plant-associated and newly described type strains.</title>
        <authorList>
            <person name="Whitman W.B."/>
            <person name="Woyke T."/>
            <person name="Klenk H.P."/>
            <person name="Zhou Y."/>
            <person name="Lilburn T.G."/>
            <person name="Beck B.J."/>
            <person name="De Vos P."/>
            <person name="Vandamme P."/>
            <person name="Eisen J.A."/>
            <person name="Garrity G."/>
            <person name="Hugenholtz P."/>
            <person name="Kyrpides N.C."/>
        </authorList>
    </citation>
    <scope>NUCLEOTIDE SEQUENCE [LARGE SCALE GENOMIC DNA]</scope>
    <source>
        <strain evidence="3 4">VKM Ac-2540</strain>
    </source>
</reference>
<dbReference type="InterPro" id="IPR011251">
    <property type="entry name" value="Luciferase-like_dom"/>
</dbReference>
<comment type="caution">
    <text evidence="3">The sequence shown here is derived from an EMBL/GenBank/DDBJ whole genome shotgun (WGS) entry which is preliminary data.</text>
</comment>
<dbReference type="Proteomes" id="UP000292027">
    <property type="component" value="Unassembled WGS sequence"/>
</dbReference>
<dbReference type="PANTHER" id="PTHR30137:SF6">
    <property type="entry name" value="LUCIFERASE-LIKE MONOOXYGENASE"/>
    <property type="match status" value="1"/>
</dbReference>
<dbReference type="InterPro" id="IPR019949">
    <property type="entry name" value="CmoO-like"/>
</dbReference>
<dbReference type="EMBL" id="SHKR01000011">
    <property type="protein sequence ID" value="RZU19978.1"/>
    <property type="molecule type" value="Genomic_DNA"/>
</dbReference>
<dbReference type="NCBIfam" id="TIGR03558">
    <property type="entry name" value="oxido_grp_1"/>
    <property type="match status" value="1"/>
</dbReference>
<comment type="similarity">
    <text evidence="1">To bacterial alkanal monooxygenase alpha and beta chains.</text>
</comment>
<evidence type="ECO:0000256" key="1">
    <source>
        <dbReference type="ARBA" id="ARBA00007789"/>
    </source>
</evidence>
<dbReference type="Pfam" id="PF00296">
    <property type="entry name" value="Bac_luciferase"/>
    <property type="match status" value="1"/>
</dbReference>
<dbReference type="AlphaFoldDB" id="A0A4Q7XA50"/>
<dbReference type="InterPro" id="IPR050766">
    <property type="entry name" value="Bact_Lucif_Oxidored"/>
</dbReference>
<name>A0A4Q7XA50_9ACTN</name>
<keyword evidence="4" id="KW-1185">Reference proteome</keyword>
<organism evidence="3 4">
    <name type="scientific">Kribbella rubisoli</name>
    <dbReference type="NCBI Taxonomy" id="3075929"/>
    <lineage>
        <taxon>Bacteria</taxon>
        <taxon>Bacillati</taxon>
        <taxon>Actinomycetota</taxon>
        <taxon>Actinomycetes</taxon>
        <taxon>Propionibacteriales</taxon>
        <taxon>Kribbellaceae</taxon>
        <taxon>Kribbella</taxon>
    </lineage>
</organism>
<gene>
    <name evidence="3" type="ORF">EV645_2198</name>
</gene>
<evidence type="ECO:0000259" key="2">
    <source>
        <dbReference type="Pfam" id="PF00296"/>
    </source>
</evidence>
<dbReference type="PANTHER" id="PTHR30137">
    <property type="entry name" value="LUCIFERASE-LIKE MONOOXYGENASE"/>
    <property type="match status" value="1"/>
</dbReference>
<feature type="domain" description="Luciferase-like" evidence="2">
    <location>
        <begin position="36"/>
        <end position="320"/>
    </location>
</feature>
<dbReference type="Gene3D" id="3.20.20.30">
    <property type="entry name" value="Luciferase-like domain"/>
    <property type="match status" value="1"/>
</dbReference>
<accession>A0A4Q7XA50</accession>